<feature type="region of interest" description="Disordered" evidence="1">
    <location>
        <begin position="122"/>
        <end position="145"/>
    </location>
</feature>
<reference evidence="2 3" key="1">
    <citation type="journal article" date="2021" name="Elife">
        <title>Chloroplast acquisition without the gene transfer in kleptoplastic sea slugs, Plakobranchus ocellatus.</title>
        <authorList>
            <person name="Maeda T."/>
            <person name="Takahashi S."/>
            <person name="Yoshida T."/>
            <person name="Shimamura S."/>
            <person name="Takaki Y."/>
            <person name="Nagai Y."/>
            <person name="Toyoda A."/>
            <person name="Suzuki Y."/>
            <person name="Arimoto A."/>
            <person name="Ishii H."/>
            <person name="Satoh N."/>
            <person name="Nishiyama T."/>
            <person name="Hasebe M."/>
            <person name="Maruyama T."/>
            <person name="Minagawa J."/>
            <person name="Obokata J."/>
            <person name="Shigenobu S."/>
        </authorList>
    </citation>
    <scope>NUCLEOTIDE SEQUENCE [LARGE SCALE GENOMIC DNA]</scope>
</reference>
<proteinExistence type="predicted"/>
<comment type="caution">
    <text evidence="2">The sequence shown here is derived from an EMBL/GenBank/DDBJ whole genome shotgun (WGS) entry which is preliminary data.</text>
</comment>
<protein>
    <submittedName>
        <fullName evidence="2">Uncharacterized protein</fullName>
    </submittedName>
</protein>
<sequence>MNLRNGKKVERPLNVDGYTSYQGHYEPLLIPLRNKRELKGLGLLEEGLVKEQYRQPDKPPQGLEQPWLLQLNEEKCQAVLPKGQCQKKKMADSNHCRWHDVRFRSQRSTNLINEIEARRQHHRQRMVDRRREERERVRRRRRVSL</sequence>
<gene>
    <name evidence="2" type="ORF">PoB_007177100</name>
</gene>
<keyword evidence="3" id="KW-1185">Reference proteome</keyword>
<evidence type="ECO:0000313" key="2">
    <source>
        <dbReference type="EMBL" id="GFO45266.1"/>
    </source>
</evidence>
<dbReference type="Proteomes" id="UP000735302">
    <property type="component" value="Unassembled WGS sequence"/>
</dbReference>
<feature type="non-terminal residue" evidence="2">
    <location>
        <position position="145"/>
    </location>
</feature>
<evidence type="ECO:0000256" key="1">
    <source>
        <dbReference type="SAM" id="MobiDB-lite"/>
    </source>
</evidence>
<evidence type="ECO:0000313" key="3">
    <source>
        <dbReference type="Proteomes" id="UP000735302"/>
    </source>
</evidence>
<organism evidence="2 3">
    <name type="scientific">Plakobranchus ocellatus</name>
    <dbReference type="NCBI Taxonomy" id="259542"/>
    <lineage>
        <taxon>Eukaryota</taxon>
        <taxon>Metazoa</taxon>
        <taxon>Spiralia</taxon>
        <taxon>Lophotrochozoa</taxon>
        <taxon>Mollusca</taxon>
        <taxon>Gastropoda</taxon>
        <taxon>Heterobranchia</taxon>
        <taxon>Euthyneura</taxon>
        <taxon>Panpulmonata</taxon>
        <taxon>Sacoglossa</taxon>
        <taxon>Placobranchoidea</taxon>
        <taxon>Plakobranchidae</taxon>
        <taxon>Plakobranchus</taxon>
    </lineage>
</organism>
<dbReference type="AlphaFoldDB" id="A0AAV4DMT9"/>
<dbReference type="EMBL" id="BLXT01008033">
    <property type="protein sequence ID" value="GFO45266.1"/>
    <property type="molecule type" value="Genomic_DNA"/>
</dbReference>
<feature type="compositionally biased region" description="Basic and acidic residues" evidence="1">
    <location>
        <begin position="125"/>
        <end position="136"/>
    </location>
</feature>
<name>A0AAV4DMT9_9GAST</name>
<accession>A0AAV4DMT9</accession>